<feature type="region of interest" description="Disordered" evidence="1">
    <location>
        <begin position="194"/>
        <end position="227"/>
    </location>
</feature>
<dbReference type="InterPro" id="IPR012340">
    <property type="entry name" value="NA-bd_OB-fold"/>
</dbReference>
<evidence type="ECO:0000256" key="1">
    <source>
        <dbReference type="SAM" id="MobiDB-lite"/>
    </source>
</evidence>
<dbReference type="PROSITE" id="PS50126">
    <property type="entry name" value="S1"/>
    <property type="match status" value="1"/>
</dbReference>
<dbReference type="Pfam" id="PF00575">
    <property type="entry name" value="S1"/>
    <property type="match status" value="1"/>
</dbReference>
<sequence>MGQRVGWRPALLTVLLLLAGPSFVGRTTQQVLVRRPAPLVLHATSIEVGDVVSARVTDMNRMWVDLALQGGVKGRMHISDVSKVRLKHPSEVVRPGDQVKCFVKLLREGHVVLSMVDHFTGRRKLSELKKNEVFNAKVVSLNPRIGAFVDLGPRTPTSRISNSSSFCSPTGPWARRCRCASLAWISRRVRSPRRRLRSAPTRCPRRSRSGADRSGVRASGVGPGVRK</sequence>
<protein>
    <recommendedName>
        <fullName evidence="3">S1 motif domain-containing protein</fullName>
    </recommendedName>
</protein>
<evidence type="ECO:0000313" key="4">
    <source>
        <dbReference type="EMBL" id="CAK9085815.1"/>
    </source>
</evidence>
<keyword evidence="2" id="KW-0732">Signal</keyword>
<dbReference type="Gene3D" id="2.40.50.140">
    <property type="entry name" value="Nucleic acid-binding proteins"/>
    <property type="match status" value="1"/>
</dbReference>
<evidence type="ECO:0000259" key="3">
    <source>
        <dbReference type="PROSITE" id="PS50126"/>
    </source>
</evidence>
<dbReference type="Proteomes" id="UP001642464">
    <property type="component" value="Unassembled WGS sequence"/>
</dbReference>
<evidence type="ECO:0000256" key="2">
    <source>
        <dbReference type="SAM" id="SignalP"/>
    </source>
</evidence>
<dbReference type="SMART" id="SM00316">
    <property type="entry name" value="S1"/>
    <property type="match status" value="1"/>
</dbReference>
<organism evidence="4 5">
    <name type="scientific">Durusdinium trenchii</name>
    <dbReference type="NCBI Taxonomy" id="1381693"/>
    <lineage>
        <taxon>Eukaryota</taxon>
        <taxon>Sar</taxon>
        <taxon>Alveolata</taxon>
        <taxon>Dinophyceae</taxon>
        <taxon>Suessiales</taxon>
        <taxon>Symbiodiniaceae</taxon>
        <taxon>Durusdinium</taxon>
    </lineage>
</organism>
<dbReference type="EMBL" id="CAXAMM010039351">
    <property type="protein sequence ID" value="CAK9085815.1"/>
    <property type="molecule type" value="Genomic_DNA"/>
</dbReference>
<reference evidence="4 5" key="1">
    <citation type="submission" date="2024-02" db="EMBL/GenBank/DDBJ databases">
        <authorList>
            <person name="Chen Y."/>
            <person name="Shah S."/>
            <person name="Dougan E. K."/>
            <person name="Thang M."/>
            <person name="Chan C."/>
        </authorList>
    </citation>
    <scope>NUCLEOTIDE SEQUENCE [LARGE SCALE GENOMIC DNA]</scope>
</reference>
<feature type="signal peptide" evidence="2">
    <location>
        <begin position="1"/>
        <end position="26"/>
    </location>
</feature>
<comment type="caution">
    <text evidence="4">The sequence shown here is derived from an EMBL/GenBank/DDBJ whole genome shotgun (WGS) entry which is preliminary data.</text>
</comment>
<feature type="compositionally biased region" description="Basic residues" evidence="1">
    <location>
        <begin position="194"/>
        <end position="208"/>
    </location>
</feature>
<accession>A0ABP0QC33</accession>
<name>A0ABP0QC33_9DINO</name>
<keyword evidence="5" id="KW-1185">Reference proteome</keyword>
<proteinExistence type="predicted"/>
<dbReference type="InterPro" id="IPR003029">
    <property type="entry name" value="S1_domain"/>
</dbReference>
<dbReference type="SUPFAM" id="SSF50249">
    <property type="entry name" value="Nucleic acid-binding proteins"/>
    <property type="match status" value="1"/>
</dbReference>
<feature type="domain" description="S1 motif" evidence="3">
    <location>
        <begin position="49"/>
        <end position="116"/>
    </location>
</feature>
<gene>
    <name evidence="4" type="ORF">SCF082_LOCUS40630</name>
</gene>
<feature type="chain" id="PRO_5046216851" description="S1 motif domain-containing protein" evidence="2">
    <location>
        <begin position="27"/>
        <end position="227"/>
    </location>
</feature>
<evidence type="ECO:0000313" key="5">
    <source>
        <dbReference type="Proteomes" id="UP001642464"/>
    </source>
</evidence>